<evidence type="ECO:0000313" key="3">
    <source>
        <dbReference type="Proteomes" id="UP001243009"/>
    </source>
</evidence>
<name>A0ABT9EBK6_9PROT</name>
<feature type="transmembrane region" description="Helical" evidence="1">
    <location>
        <begin position="177"/>
        <end position="199"/>
    </location>
</feature>
<protein>
    <submittedName>
        <fullName evidence="2">Uncharacterized protein</fullName>
    </submittedName>
</protein>
<dbReference type="Proteomes" id="UP001243009">
    <property type="component" value="Unassembled WGS sequence"/>
</dbReference>
<evidence type="ECO:0000313" key="2">
    <source>
        <dbReference type="EMBL" id="MDO9713489.1"/>
    </source>
</evidence>
<keyword evidence="1" id="KW-0812">Transmembrane</keyword>
<gene>
    <name evidence="2" type="ORF">Q7A36_34510</name>
</gene>
<feature type="transmembrane region" description="Helical" evidence="1">
    <location>
        <begin position="108"/>
        <end position="132"/>
    </location>
</feature>
<comment type="caution">
    <text evidence="2">The sequence shown here is derived from an EMBL/GenBank/DDBJ whole genome shotgun (WGS) entry which is preliminary data.</text>
</comment>
<sequence>MTRRSQRRWPRFLLGNYAGPLASFQSYCLAYGGWRAVARSPYLRIAVMLAVLTAGTWTESNWWETPLSVLPNLVGFTLGGYAILIAFGDERFKALLTQTVPEKPASTFMAINATFVHFLVVQVAALLLAVFAKSRPLSFVLSLIPGDPYAALVDTWPSIAFTRRCIVTMAWFVGYTMFLYAIVSALAATAAIFWVGGWFEKFEKTKQRETERDGR</sequence>
<evidence type="ECO:0000256" key="1">
    <source>
        <dbReference type="SAM" id="Phobius"/>
    </source>
</evidence>
<accession>A0ABT9EBK6</accession>
<keyword evidence="3" id="KW-1185">Reference proteome</keyword>
<keyword evidence="1" id="KW-0472">Membrane</keyword>
<dbReference type="EMBL" id="JAUTWS010000094">
    <property type="protein sequence ID" value="MDO9713489.1"/>
    <property type="molecule type" value="Genomic_DNA"/>
</dbReference>
<dbReference type="RefSeq" id="WP_305108345.1">
    <property type="nucleotide sequence ID" value="NZ_JAUTWS010000094.1"/>
</dbReference>
<reference evidence="2 3" key="1">
    <citation type="submission" date="2023-08" db="EMBL/GenBank/DDBJ databases">
        <title>The draft genome sequence of Paracraurococcus sp. LOR1-02.</title>
        <authorList>
            <person name="Kingkaew E."/>
            <person name="Tanasupawat S."/>
        </authorList>
    </citation>
    <scope>NUCLEOTIDE SEQUENCE [LARGE SCALE GENOMIC DNA]</scope>
    <source>
        <strain evidence="2 3">LOR1-02</strain>
    </source>
</reference>
<feature type="transmembrane region" description="Helical" evidence="1">
    <location>
        <begin position="69"/>
        <end position="87"/>
    </location>
</feature>
<keyword evidence="1" id="KW-1133">Transmembrane helix</keyword>
<proteinExistence type="predicted"/>
<organism evidence="2 3">
    <name type="scientific">Paracraurococcus lichenis</name>
    <dbReference type="NCBI Taxonomy" id="3064888"/>
    <lineage>
        <taxon>Bacteria</taxon>
        <taxon>Pseudomonadati</taxon>
        <taxon>Pseudomonadota</taxon>
        <taxon>Alphaproteobacteria</taxon>
        <taxon>Acetobacterales</taxon>
        <taxon>Roseomonadaceae</taxon>
        <taxon>Paracraurococcus</taxon>
    </lineage>
</organism>